<evidence type="ECO:0000313" key="3">
    <source>
        <dbReference type="Proteomes" id="UP000236447"/>
    </source>
</evidence>
<dbReference type="EMBL" id="CP010730">
    <property type="protein sequence ID" value="AUR01825.1"/>
    <property type="molecule type" value="Genomic_DNA"/>
</dbReference>
<dbReference type="InterPro" id="IPR029060">
    <property type="entry name" value="PIN-like_dom_sf"/>
</dbReference>
<name>A0A2I7KGV6_9RHOB</name>
<organism evidence="2 3">
    <name type="scientific">Phaeobacter inhibens</name>
    <dbReference type="NCBI Taxonomy" id="221822"/>
    <lineage>
        <taxon>Bacteria</taxon>
        <taxon>Pseudomonadati</taxon>
        <taxon>Pseudomonadota</taxon>
        <taxon>Alphaproteobacteria</taxon>
        <taxon>Rhodobacterales</taxon>
        <taxon>Roseobacteraceae</taxon>
        <taxon>Phaeobacter</taxon>
    </lineage>
</organism>
<sequence length="139" mass="15169">MFIDASAIFAVLNREAGYEDLARRIDDVTDQLYTSPLSRFEASVSLARQRSGKDKKPSPELVQECASLVSDFVKEVKAKDIHITSSIGDGAICAAAEYGKTVGHAADLNFGDCFTYACAKAYRLKLIYKGNDFSETDLA</sequence>
<dbReference type="CDD" id="cd09871">
    <property type="entry name" value="PIN_MtVapC28-VapC30-like"/>
    <property type="match status" value="1"/>
</dbReference>
<keyword evidence="2" id="KW-0614">Plasmid</keyword>
<evidence type="ECO:0000313" key="2">
    <source>
        <dbReference type="EMBL" id="AUR01825.1"/>
    </source>
</evidence>
<dbReference type="SUPFAM" id="SSF88723">
    <property type="entry name" value="PIN domain-like"/>
    <property type="match status" value="1"/>
</dbReference>
<protein>
    <recommendedName>
        <fullName evidence="1">PIN domain-containing protein</fullName>
    </recommendedName>
</protein>
<geneLocation type="plasmid" evidence="3">
    <name>pp88_e</name>
</geneLocation>
<dbReference type="Pfam" id="PF01850">
    <property type="entry name" value="PIN"/>
    <property type="match status" value="1"/>
</dbReference>
<feature type="domain" description="PIN" evidence="1">
    <location>
        <begin position="1"/>
        <end position="137"/>
    </location>
</feature>
<dbReference type="Proteomes" id="UP000236447">
    <property type="component" value="Plasmid pP88_e"/>
</dbReference>
<gene>
    <name evidence="2" type="ORF">PhaeoP88_04513</name>
</gene>
<dbReference type="InterPro" id="IPR002716">
    <property type="entry name" value="PIN_dom"/>
</dbReference>
<reference evidence="2 3" key="2">
    <citation type="journal article" date="2017" name="Genome Biol. Evol.">
        <title>Trajectories and Drivers of Genome Evolution in Surface-Associated Marine Phaeobacter.</title>
        <authorList>
            <person name="Freese H.M."/>
            <person name="Sikorski J."/>
            <person name="Bunk B."/>
            <person name="Scheuner C."/>
            <person name="Meier-Kolthoff J.P."/>
            <person name="Sproer C."/>
            <person name="Gram L."/>
            <person name="Overmann J."/>
        </authorList>
    </citation>
    <scope>NUCLEOTIDE SEQUENCE [LARGE SCALE GENOMIC DNA]</scope>
    <source>
        <strain evidence="2 3">P88</strain>
        <plasmid evidence="3">pp88_e</plasmid>
    </source>
</reference>
<proteinExistence type="predicted"/>
<evidence type="ECO:0000259" key="1">
    <source>
        <dbReference type="Pfam" id="PF01850"/>
    </source>
</evidence>
<reference evidence="2 3" key="1">
    <citation type="journal article" date="2017" name="Front. Microbiol.">
        <title>Phaeobacter piscinae sp. nov., a species of the Roseobacter group and potential aquaculture probiont.</title>
        <authorList>
            <person name="Sonnenschein E.C."/>
            <person name="Phippen C.B.W."/>
            <person name="Nielsen K.F."/>
            <person name="Mateiu R.V."/>
            <person name="Melchiorsen J."/>
            <person name="Gram L."/>
            <person name="Overmann J."/>
            <person name="Freese H.M."/>
        </authorList>
    </citation>
    <scope>NUCLEOTIDE SEQUENCE [LARGE SCALE GENOMIC DNA]</scope>
    <source>
        <strain evidence="2 3">P88</strain>
        <plasmid evidence="3">pp88_e</plasmid>
    </source>
</reference>
<dbReference type="AlphaFoldDB" id="A0A2I7KGV6"/>
<dbReference type="Gene3D" id="3.40.50.1010">
    <property type="entry name" value="5'-nuclease"/>
    <property type="match status" value="1"/>
</dbReference>
<dbReference type="RefSeq" id="WP_024099610.1">
    <property type="nucleotide sequence ID" value="NZ_CP010730.1"/>
</dbReference>
<accession>A0A2I7KGV6</accession>
<dbReference type="GeneID" id="31848608"/>